<comment type="subcellular location">
    <subcellularLocation>
        <location evidence="1">Membrane</location>
        <topology evidence="1">Multi-pass membrane protein</topology>
    </subcellularLocation>
</comment>
<evidence type="ECO:0000256" key="3">
    <source>
        <dbReference type="ARBA" id="ARBA00022692"/>
    </source>
</evidence>
<dbReference type="Gene3D" id="1.10.4160.10">
    <property type="entry name" value="Hydantoin permease"/>
    <property type="match status" value="1"/>
</dbReference>
<comment type="caution">
    <text evidence="7">The sequence shown here is derived from an EMBL/GenBank/DDBJ whole genome shotgun (WGS) entry which is preliminary data.</text>
</comment>
<dbReference type="GO" id="GO:0005886">
    <property type="term" value="C:plasma membrane"/>
    <property type="evidence" value="ECO:0007669"/>
    <property type="project" value="TreeGrafter"/>
</dbReference>
<feature type="transmembrane region" description="Helical" evidence="6">
    <location>
        <begin position="207"/>
        <end position="228"/>
    </location>
</feature>
<evidence type="ECO:0000256" key="2">
    <source>
        <dbReference type="ARBA" id="ARBA00008974"/>
    </source>
</evidence>
<feature type="transmembrane region" description="Helical" evidence="6">
    <location>
        <begin position="382"/>
        <end position="401"/>
    </location>
</feature>
<feature type="transmembrane region" description="Helical" evidence="6">
    <location>
        <begin position="170"/>
        <end position="195"/>
    </location>
</feature>
<protein>
    <recommendedName>
        <fullName evidence="9">Uracil permease</fullName>
    </recommendedName>
</protein>
<dbReference type="GO" id="GO:0015205">
    <property type="term" value="F:nucleobase transmembrane transporter activity"/>
    <property type="evidence" value="ECO:0007669"/>
    <property type="project" value="TreeGrafter"/>
</dbReference>
<feature type="transmembrane region" description="Helical" evidence="6">
    <location>
        <begin position="128"/>
        <end position="150"/>
    </location>
</feature>
<dbReference type="PANTHER" id="PTHR30618:SF4">
    <property type="entry name" value="ALLANTOIN PERMEASE"/>
    <property type="match status" value="1"/>
</dbReference>
<proteinExistence type="inferred from homology"/>
<evidence type="ECO:0000256" key="4">
    <source>
        <dbReference type="ARBA" id="ARBA00022989"/>
    </source>
</evidence>
<evidence type="ECO:0000256" key="5">
    <source>
        <dbReference type="ARBA" id="ARBA00023136"/>
    </source>
</evidence>
<gene>
    <name evidence="7" type="ORF">Daesc_004802</name>
</gene>
<dbReference type="EMBL" id="JBANMG010000004">
    <property type="protein sequence ID" value="KAK6954833.1"/>
    <property type="molecule type" value="Genomic_DNA"/>
</dbReference>
<feature type="transmembrane region" description="Helical" evidence="6">
    <location>
        <begin position="299"/>
        <end position="316"/>
    </location>
</feature>
<keyword evidence="4 6" id="KW-1133">Transmembrane helix</keyword>
<evidence type="ECO:0000256" key="6">
    <source>
        <dbReference type="SAM" id="Phobius"/>
    </source>
</evidence>
<evidence type="ECO:0000313" key="7">
    <source>
        <dbReference type="EMBL" id="KAK6954833.1"/>
    </source>
</evidence>
<dbReference type="InterPro" id="IPR001248">
    <property type="entry name" value="Pur-cyt_permease"/>
</dbReference>
<dbReference type="InterPro" id="IPR045225">
    <property type="entry name" value="Uracil/uridine/allantoin_perm"/>
</dbReference>
<feature type="transmembrane region" description="Helical" evidence="6">
    <location>
        <begin position="58"/>
        <end position="84"/>
    </location>
</feature>
<keyword evidence="5 6" id="KW-0472">Membrane</keyword>
<feature type="transmembrane region" description="Helical" evidence="6">
    <location>
        <begin position="413"/>
        <end position="432"/>
    </location>
</feature>
<organism evidence="7 8">
    <name type="scientific">Daldinia eschscholtzii</name>
    <dbReference type="NCBI Taxonomy" id="292717"/>
    <lineage>
        <taxon>Eukaryota</taxon>
        <taxon>Fungi</taxon>
        <taxon>Dikarya</taxon>
        <taxon>Ascomycota</taxon>
        <taxon>Pezizomycotina</taxon>
        <taxon>Sordariomycetes</taxon>
        <taxon>Xylariomycetidae</taxon>
        <taxon>Xylariales</taxon>
        <taxon>Hypoxylaceae</taxon>
        <taxon>Daldinia</taxon>
    </lineage>
</organism>
<reference evidence="7 8" key="1">
    <citation type="journal article" date="2024" name="Front Chem Biol">
        <title>Unveiling the potential of Daldinia eschscholtzii MFLUCC 19-0629 through bioactivity and bioinformatics studies for enhanced sustainable agriculture production.</title>
        <authorList>
            <person name="Brooks S."/>
            <person name="Weaver J.A."/>
            <person name="Klomchit A."/>
            <person name="Alharthi S.A."/>
            <person name="Onlamun T."/>
            <person name="Nurani R."/>
            <person name="Vong T.K."/>
            <person name="Alberti F."/>
            <person name="Greco C."/>
        </authorList>
    </citation>
    <scope>NUCLEOTIDE SEQUENCE [LARGE SCALE GENOMIC DNA]</scope>
    <source>
        <strain evidence="7">MFLUCC 19-0629</strain>
    </source>
</reference>
<dbReference type="PANTHER" id="PTHR30618">
    <property type="entry name" value="NCS1 FAMILY PURINE/PYRIMIDINE TRANSPORTER"/>
    <property type="match status" value="1"/>
</dbReference>
<dbReference type="Pfam" id="PF02133">
    <property type="entry name" value="Transp_cyt_pur"/>
    <property type="match status" value="1"/>
</dbReference>
<feature type="transmembrane region" description="Helical" evidence="6">
    <location>
        <begin position="259"/>
        <end position="278"/>
    </location>
</feature>
<evidence type="ECO:0008006" key="9">
    <source>
        <dbReference type="Google" id="ProtNLM"/>
    </source>
</evidence>
<keyword evidence="3 6" id="KW-0812">Transmembrane</keyword>
<feature type="transmembrane region" description="Helical" evidence="6">
    <location>
        <begin position="328"/>
        <end position="353"/>
    </location>
</feature>
<feature type="transmembrane region" description="Helical" evidence="6">
    <location>
        <begin position="104"/>
        <end position="121"/>
    </location>
</feature>
<sequence>MGTGLRSRFDVVKEKVRLHGDESRHEQTDQWSNRDLIPLPPSRRTWGKQQGGFTISRILLNFIWNAVQCWNGGRLAAVCLTAIFPSFAKMRNFLPESIPATSGQFVGFIIFWVLSTPLLWIRPEKFKIPFLFTSIYSALGMLAMMIWSLATAKGVGPLFNTGVALPEGSWSISWLLMAGINQTVGGVAAGITNGSDFSRYSRNWKDYVIGTITSGWITGVLVCLVGLVTTSAAQKIYGEVYWNPPDLLMMMMDNGNGSSASRAGVFFLAFGFGLTSMFENICGNTVSGGIDLAGLWPHYINIRRGAIITFVAAWIVQPWQLVNRAVTFIQVLSSFSVFLSPMIGLMAADFFVLRGRKIRLSHLYYGANSSYWYWNGFNWRAIIAWICGWAPTIGGLIVTVSQDSNAPTALCELYFMAFFIGFFTSAIIFVLLNKLFPVAGMGEYDEVDIYGTFTLKEATKLGVVHVELQIDALESREHSLSQELFEKKE</sequence>
<name>A0AAX6MQX0_9PEZI</name>
<keyword evidence="8" id="KW-1185">Reference proteome</keyword>
<evidence type="ECO:0000313" key="8">
    <source>
        <dbReference type="Proteomes" id="UP001369815"/>
    </source>
</evidence>
<evidence type="ECO:0000256" key="1">
    <source>
        <dbReference type="ARBA" id="ARBA00004141"/>
    </source>
</evidence>
<accession>A0AAX6MQX0</accession>
<dbReference type="AlphaFoldDB" id="A0AAX6MQX0"/>
<comment type="similarity">
    <text evidence="2">Belongs to the purine-cytosine permease (2.A.39) family.</text>
</comment>
<dbReference type="Proteomes" id="UP001369815">
    <property type="component" value="Unassembled WGS sequence"/>
</dbReference>